<keyword evidence="1" id="KW-1133">Transmembrane helix</keyword>
<feature type="transmembrane region" description="Helical" evidence="1">
    <location>
        <begin position="337"/>
        <end position="357"/>
    </location>
</feature>
<feature type="chain" id="PRO_5015919682" description="FHA domain-containing protein" evidence="2">
    <location>
        <begin position="23"/>
        <end position="500"/>
    </location>
</feature>
<dbReference type="CDD" id="cd00060">
    <property type="entry name" value="FHA"/>
    <property type="match status" value="1"/>
</dbReference>
<dbReference type="PANTHER" id="PTHR23308">
    <property type="entry name" value="NUCLEAR INHIBITOR OF PROTEIN PHOSPHATASE-1"/>
    <property type="match status" value="1"/>
</dbReference>
<accession>A0A2W4QAQ4</accession>
<sequence>MNRRFLLGLLFAFSTGMSVASAGMPPASLKLNQARLIMPALLAYVDVRDANGKQIVDFSTGQFSASLGERTLPVEQIQPFDKTGEGVAYIFLVDMSRSVKSGQFAKIRAALSAWADTLTGQDRMAVLGFGETVRQVSDFTADKASLKLKIHDLKPLDKQTALHQGLIQAMQMGRRANVDLPGRRVIIVLSNGRDDLPGGPTQNEVLRQMEVDRVPIYAIGLEKLPVNGKHEDAIDTLGLFAHISGGEYVGVGKLPLAKVTAGLREKINAVAMVRLDCKLCPTDGLIQRLQITLQDGGLALSDGVDMRALPPLPRKPKPESNPLGEVKAVPPAKAQNWAYIGLALAGLLLAIALVLALRRKLSGKRRLSPMVDGDGGKSGWSDKLPTLAKAGSSPSRVTQQPQVRLVRLGGGGHGNTYELTISSETVIGRKAECEVAIPGDTEISTRHCALLRKGKSIFLHDLGSTNGTRVNGVPITSDYRLQEGDIIGIGRTELRVFIFQ</sequence>
<dbReference type="SUPFAM" id="SSF53300">
    <property type="entry name" value="vWA-like"/>
    <property type="match status" value="1"/>
</dbReference>
<proteinExistence type="predicted"/>
<feature type="signal peptide" evidence="2">
    <location>
        <begin position="1"/>
        <end position="22"/>
    </location>
</feature>
<dbReference type="Pfam" id="PF00092">
    <property type="entry name" value="VWA"/>
    <property type="match status" value="1"/>
</dbReference>
<dbReference type="Gene3D" id="2.60.200.20">
    <property type="match status" value="1"/>
</dbReference>
<organism evidence="5 6">
    <name type="scientific">Candidatus Methylumidiphilus alinenensis</name>
    <dbReference type="NCBI Taxonomy" id="2202197"/>
    <lineage>
        <taxon>Bacteria</taxon>
        <taxon>Pseudomonadati</taxon>
        <taxon>Pseudomonadota</taxon>
        <taxon>Gammaproteobacteria</taxon>
        <taxon>Methylococcales</taxon>
        <taxon>Candidatus Methylumidiphilus</taxon>
    </lineage>
</organism>
<dbReference type="CDD" id="cd00198">
    <property type="entry name" value="vWFA"/>
    <property type="match status" value="1"/>
</dbReference>
<dbReference type="SUPFAM" id="SSF49879">
    <property type="entry name" value="SMAD/FHA domain"/>
    <property type="match status" value="1"/>
</dbReference>
<keyword evidence="1" id="KW-0472">Membrane</keyword>
<keyword evidence="2" id="KW-0732">Signal</keyword>
<dbReference type="SMART" id="SM00327">
    <property type="entry name" value="VWA"/>
    <property type="match status" value="1"/>
</dbReference>
<dbReference type="AlphaFoldDB" id="A0A2W4QAQ4"/>
<dbReference type="Proteomes" id="UP000249396">
    <property type="component" value="Unassembled WGS sequence"/>
</dbReference>
<dbReference type="SMART" id="SM00240">
    <property type="entry name" value="FHA"/>
    <property type="match status" value="1"/>
</dbReference>
<evidence type="ECO:0000256" key="2">
    <source>
        <dbReference type="SAM" id="SignalP"/>
    </source>
</evidence>
<dbReference type="InterPro" id="IPR036465">
    <property type="entry name" value="vWFA_dom_sf"/>
</dbReference>
<dbReference type="InterPro" id="IPR000253">
    <property type="entry name" value="FHA_dom"/>
</dbReference>
<name>A0A2W4QAQ4_9GAMM</name>
<feature type="domain" description="FHA" evidence="3">
    <location>
        <begin position="425"/>
        <end position="475"/>
    </location>
</feature>
<keyword evidence="1" id="KW-0812">Transmembrane</keyword>
<comment type="caution">
    <text evidence="5">The sequence shown here is derived from an EMBL/GenBank/DDBJ whole genome shotgun (WGS) entry which is preliminary data.</text>
</comment>
<dbReference type="Pfam" id="PF00498">
    <property type="entry name" value="FHA"/>
    <property type="match status" value="1"/>
</dbReference>
<protein>
    <recommendedName>
        <fullName evidence="7">FHA domain-containing protein</fullName>
    </recommendedName>
</protein>
<dbReference type="InterPro" id="IPR050923">
    <property type="entry name" value="Cell_Proc_Reg/RNA_Proc"/>
</dbReference>
<evidence type="ECO:0000259" key="3">
    <source>
        <dbReference type="PROSITE" id="PS50006"/>
    </source>
</evidence>
<evidence type="ECO:0000259" key="4">
    <source>
        <dbReference type="PROSITE" id="PS50234"/>
    </source>
</evidence>
<dbReference type="EMBL" id="QJPH01000578">
    <property type="protein sequence ID" value="PZN69371.1"/>
    <property type="molecule type" value="Genomic_DNA"/>
</dbReference>
<feature type="domain" description="VWFA" evidence="4">
    <location>
        <begin position="88"/>
        <end position="270"/>
    </location>
</feature>
<gene>
    <name evidence="5" type="ORF">DM484_29860</name>
</gene>
<dbReference type="InterPro" id="IPR002035">
    <property type="entry name" value="VWF_A"/>
</dbReference>
<dbReference type="InterPro" id="IPR008984">
    <property type="entry name" value="SMAD_FHA_dom_sf"/>
</dbReference>
<evidence type="ECO:0000313" key="6">
    <source>
        <dbReference type="Proteomes" id="UP000249396"/>
    </source>
</evidence>
<evidence type="ECO:0000256" key="1">
    <source>
        <dbReference type="SAM" id="Phobius"/>
    </source>
</evidence>
<evidence type="ECO:0008006" key="7">
    <source>
        <dbReference type="Google" id="ProtNLM"/>
    </source>
</evidence>
<dbReference type="PROSITE" id="PS50006">
    <property type="entry name" value="FHA_DOMAIN"/>
    <property type="match status" value="1"/>
</dbReference>
<dbReference type="PROSITE" id="PS50234">
    <property type="entry name" value="VWFA"/>
    <property type="match status" value="1"/>
</dbReference>
<dbReference type="Gene3D" id="3.40.50.410">
    <property type="entry name" value="von Willebrand factor, type A domain"/>
    <property type="match status" value="1"/>
</dbReference>
<reference evidence="5 6" key="1">
    <citation type="journal article" date="2018" name="Aquat. Microb. Ecol.">
        <title>Gammaproteobacterial methanotrophs dominate.</title>
        <authorList>
            <person name="Rissanen A.J."/>
            <person name="Saarenheimo J."/>
            <person name="Tiirola M."/>
            <person name="Peura S."/>
            <person name="Aalto S.L."/>
            <person name="Karvinen A."/>
            <person name="Nykanen H."/>
        </authorList>
    </citation>
    <scope>NUCLEOTIDE SEQUENCE [LARGE SCALE GENOMIC DNA]</scope>
    <source>
        <strain evidence="5">AMbin10</strain>
    </source>
</reference>
<evidence type="ECO:0000313" key="5">
    <source>
        <dbReference type="EMBL" id="PZN69371.1"/>
    </source>
</evidence>